<evidence type="ECO:0000313" key="2">
    <source>
        <dbReference type="EnsemblFungi" id="MAPG_09989T0"/>
    </source>
</evidence>
<dbReference type="AlphaFoldDB" id="A0A0C4EBE1"/>
<dbReference type="Proteomes" id="UP000011715">
    <property type="component" value="Unassembled WGS sequence"/>
</dbReference>
<dbReference type="EMBL" id="GL876977">
    <property type="protein sequence ID" value="KLU91469.1"/>
    <property type="molecule type" value="Genomic_DNA"/>
</dbReference>
<gene>
    <name evidence="1" type="ORF">MAPG_09989</name>
</gene>
<proteinExistence type="predicted"/>
<accession>A0A0C4EBE1</accession>
<evidence type="ECO:0000313" key="1">
    <source>
        <dbReference type="EMBL" id="KLU91469.1"/>
    </source>
</evidence>
<reference evidence="3" key="1">
    <citation type="submission" date="2010-05" db="EMBL/GenBank/DDBJ databases">
        <title>The genome sequence of Magnaporthe poae strain ATCC 64411.</title>
        <authorList>
            <person name="Ma L.-J."/>
            <person name="Dead R."/>
            <person name="Young S."/>
            <person name="Zeng Q."/>
            <person name="Koehrsen M."/>
            <person name="Alvarado L."/>
            <person name="Berlin A."/>
            <person name="Chapman S.B."/>
            <person name="Chen Z."/>
            <person name="Freedman E."/>
            <person name="Gellesch M."/>
            <person name="Goldberg J."/>
            <person name="Griggs A."/>
            <person name="Gujja S."/>
            <person name="Heilman E.R."/>
            <person name="Heiman D."/>
            <person name="Hepburn T."/>
            <person name="Howarth C."/>
            <person name="Jen D."/>
            <person name="Larson L."/>
            <person name="Mehta T."/>
            <person name="Neiman D."/>
            <person name="Pearson M."/>
            <person name="Roberts A."/>
            <person name="Saif S."/>
            <person name="Shea T."/>
            <person name="Shenoy N."/>
            <person name="Sisk P."/>
            <person name="Stolte C."/>
            <person name="Sykes S."/>
            <person name="Walk T."/>
            <person name="White J."/>
            <person name="Yandava C."/>
            <person name="Haas B."/>
            <person name="Nusbaum C."/>
            <person name="Birren B."/>
        </authorList>
    </citation>
    <scope>NUCLEOTIDE SEQUENCE [LARGE SCALE GENOMIC DNA]</scope>
    <source>
        <strain evidence="3">ATCC 64411 / 73-15</strain>
    </source>
</reference>
<protein>
    <submittedName>
        <fullName evidence="1 2">Uncharacterized protein</fullName>
    </submittedName>
</protein>
<dbReference type="EMBL" id="ADBL01002562">
    <property type="status" value="NOT_ANNOTATED_CDS"/>
    <property type="molecule type" value="Genomic_DNA"/>
</dbReference>
<reference evidence="2" key="4">
    <citation type="journal article" date="2015" name="G3 (Bethesda)">
        <title>Genome sequences of three phytopathogenic species of the Magnaporthaceae family of fungi.</title>
        <authorList>
            <person name="Okagaki L.H."/>
            <person name="Nunes C.C."/>
            <person name="Sailsbery J."/>
            <person name="Clay B."/>
            <person name="Brown D."/>
            <person name="John T."/>
            <person name="Oh Y."/>
            <person name="Young N."/>
            <person name="Fitzgerald M."/>
            <person name="Haas B.J."/>
            <person name="Zeng Q."/>
            <person name="Young S."/>
            <person name="Adiconis X."/>
            <person name="Fan L."/>
            <person name="Levin J.Z."/>
            <person name="Mitchell T.K."/>
            <person name="Okubara P.A."/>
            <person name="Farman M.L."/>
            <person name="Kohn L.M."/>
            <person name="Birren B."/>
            <person name="Ma L.-J."/>
            <person name="Dean R.A."/>
        </authorList>
    </citation>
    <scope>NUCLEOTIDE SEQUENCE</scope>
    <source>
        <strain evidence="2">ATCC 64411 / 73-15</strain>
    </source>
</reference>
<name>A0A0C4EBE1_MAGP6</name>
<dbReference type="EnsemblFungi" id="MAPG_09989T0">
    <property type="protein sequence ID" value="MAPG_09989T0"/>
    <property type="gene ID" value="MAPG_09989"/>
</dbReference>
<dbReference type="VEuPathDB" id="FungiDB:MAPG_09989"/>
<reference evidence="1" key="2">
    <citation type="submission" date="2010-05" db="EMBL/GenBank/DDBJ databases">
        <title>The Genome Sequence of Magnaporthe poae strain ATCC 64411.</title>
        <authorList>
            <consortium name="The Broad Institute Genome Sequencing Platform"/>
            <consortium name="Broad Institute Genome Sequencing Center for Infectious Disease"/>
            <person name="Ma L.-J."/>
            <person name="Dead R."/>
            <person name="Young S."/>
            <person name="Zeng Q."/>
            <person name="Koehrsen M."/>
            <person name="Alvarado L."/>
            <person name="Berlin A."/>
            <person name="Chapman S.B."/>
            <person name="Chen Z."/>
            <person name="Freedman E."/>
            <person name="Gellesch M."/>
            <person name="Goldberg J."/>
            <person name="Griggs A."/>
            <person name="Gujja S."/>
            <person name="Heilman E.R."/>
            <person name="Heiman D."/>
            <person name="Hepburn T."/>
            <person name="Howarth C."/>
            <person name="Jen D."/>
            <person name="Larson L."/>
            <person name="Mehta T."/>
            <person name="Neiman D."/>
            <person name="Pearson M."/>
            <person name="Roberts A."/>
            <person name="Saif S."/>
            <person name="Shea T."/>
            <person name="Shenoy N."/>
            <person name="Sisk P."/>
            <person name="Stolte C."/>
            <person name="Sykes S."/>
            <person name="Walk T."/>
            <person name="White J."/>
            <person name="Yandava C."/>
            <person name="Haas B."/>
            <person name="Nusbaum C."/>
            <person name="Birren B."/>
        </authorList>
    </citation>
    <scope>NUCLEOTIDE SEQUENCE</scope>
    <source>
        <strain evidence="1">ATCC 64411</strain>
    </source>
</reference>
<reference evidence="1" key="3">
    <citation type="submission" date="2011-03" db="EMBL/GenBank/DDBJ databases">
        <title>Annotation of Magnaporthe poae ATCC 64411.</title>
        <authorList>
            <person name="Ma L.-J."/>
            <person name="Dead R."/>
            <person name="Young S.K."/>
            <person name="Zeng Q."/>
            <person name="Gargeya S."/>
            <person name="Fitzgerald M."/>
            <person name="Haas B."/>
            <person name="Abouelleil A."/>
            <person name="Alvarado L."/>
            <person name="Arachchi H.M."/>
            <person name="Berlin A."/>
            <person name="Brown A."/>
            <person name="Chapman S.B."/>
            <person name="Chen Z."/>
            <person name="Dunbar C."/>
            <person name="Freedman E."/>
            <person name="Gearin G."/>
            <person name="Gellesch M."/>
            <person name="Goldberg J."/>
            <person name="Griggs A."/>
            <person name="Gujja S."/>
            <person name="Heiman D."/>
            <person name="Howarth C."/>
            <person name="Larson L."/>
            <person name="Lui A."/>
            <person name="MacDonald P.J.P."/>
            <person name="Mehta T."/>
            <person name="Montmayeur A."/>
            <person name="Murphy C."/>
            <person name="Neiman D."/>
            <person name="Pearson M."/>
            <person name="Priest M."/>
            <person name="Roberts A."/>
            <person name="Saif S."/>
            <person name="Shea T."/>
            <person name="Shenoy N."/>
            <person name="Sisk P."/>
            <person name="Stolte C."/>
            <person name="Sykes S."/>
            <person name="Yandava C."/>
            <person name="Wortman J."/>
            <person name="Nusbaum C."/>
            <person name="Birren B."/>
        </authorList>
    </citation>
    <scope>NUCLEOTIDE SEQUENCE</scope>
    <source>
        <strain evidence="1">ATCC 64411</strain>
    </source>
</reference>
<organism evidence="2 3">
    <name type="scientific">Magnaporthiopsis poae (strain ATCC 64411 / 73-15)</name>
    <name type="common">Kentucky bluegrass fungus</name>
    <name type="synonym">Magnaporthe poae</name>
    <dbReference type="NCBI Taxonomy" id="644358"/>
    <lineage>
        <taxon>Eukaryota</taxon>
        <taxon>Fungi</taxon>
        <taxon>Dikarya</taxon>
        <taxon>Ascomycota</taxon>
        <taxon>Pezizomycotina</taxon>
        <taxon>Sordariomycetes</taxon>
        <taxon>Sordariomycetidae</taxon>
        <taxon>Magnaporthales</taxon>
        <taxon>Magnaporthaceae</taxon>
        <taxon>Magnaporthiopsis</taxon>
    </lineage>
</organism>
<sequence>MIVDELVENLWTELGDAAKRLLEHKKRERPLELQFYHFRTERKDESTTKIYTRFRVDAYLRGCEGTLGKTTATRHLD</sequence>
<evidence type="ECO:0000313" key="3">
    <source>
        <dbReference type="Proteomes" id="UP000011715"/>
    </source>
</evidence>
<keyword evidence="3" id="KW-1185">Reference proteome</keyword>
<reference evidence="2" key="5">
    <citation type="submission" date="2015-06" db="UniProtKB">
        <authorList>
            <consortium name="EnsemblFungi"/>
        </authorList>
    </citation>
    <scope>IDENTIFICATION</scope>
    <source>
        <strain evidence="2">ATCC 64411</strain>
    </source>
</reference>